<feature type="non-terminal residue" evidence="5">
    <location>
        <position position="1"/>
    </location>
</feature>
<evidence type="ECO:0000256" key="2">
    <source>
        <dbReference type="ARBA" id="ARBA00023157"/>
    </source>
</evidence>
<dbReference type="AlphaFoldDB" id="A0A392Q4A3"/>
<dbReference type="Proteomes" id="UP000265520">
    <property type="component" value="Unassembled WGS sequence"/>
</dbReference>
<dbReference type="GO" id="GO:0004674">
    <property type="term" value="F:protein serine/threonine kinase activity"/>
    <property type="evidence" value="ECO:0007669"/>
    <property type="project" value="UniProtKB-KW"/>
</dbReference>
<dbReference type="InterPro" id="IPR001480">
    <property type="entry name" value="Bulb-type_lectin_dom"/>
</dbReference>
<dbReference type="Gene3D" id="2.90.10.10">
    <property type="entry name" value="Bulb-type lectin domain"/>
    <property type="match status" value="1"/>
</dbReference>
<dbReference type="Pfam" id="PF01453">
    <property type="entry name" value="B_lectin"/>
    <property type="match status" value="1"/>
</dbReference>
<protein>
    <submittedName>
        <fullName evidence="5">Serine/threonine protein kinase</fullName>
    </submittedName>
</protein>
<keyword evidence="5" id="KW-0723">Serine/threonine-protein kinase</keyword>
<name>A0A392Q4A3_9FABA</name>
<dbReference type="EMBL" id="LXQA010111297">
    <property type="protein sequence ID" value="MCI18669.1"/>
    <property type="molecule type" value="Genomic_DNA"/>
</dbReference>
<evidence type="ECO:0000256" key="1">
    <source>
        <dbReference type="ARBA" id="ARBA00022729"/>
    </source>
</evidence>
<keyword evidence="6" id="KW-1185">Reference proteome</keyword>
<dbReference type="PANTHER" id="PTHR32444:SF247">
    <property type="entry name" value="OS01G0958200 PROTEIN"/>
    <property type="match status" value="1"/>
</dbReference>
<reference evidence="5 6" key="1">
    <citation type="journal article" date="2018" name="Front. Plant Sci.">
        <title>Red Clover (Trifolium pratense) and Zigzag Clover (T. medium) - A Picture of Genomic Similarities and Differences.</title>
        <authorList>
            <person name="Dluhosova J."/>
            <person name="Istvanek J."/>
            <person name="Nedelnik J."/>
            <person name="Repkova J."/>
        </authorList>
    </citation>
    <scope>NUCLEOTIDE SEQUENCE [LARGE SCALE GENOMIC DNA]</scope>
    <source>
        <strain evidence="6">cv. 10/8</strain>
        <tissue evidence="5">Leaf</tissue>
    </source>
</reference>
<accession>A0A392Q4A3</accession>
<keyword evidence="2" id="KW-1015">Disulfide bond</keyword>
<dbReference type="SMART" id="SM00108">
    <property type="entry name" value="B_lectin"/>
    <property type="match status" value="1"/>
</dbReference>
<comment type="caution">
    <text evidence="5">The sequence shown here is derived from an EMBL/GenBank/DDBJ whole genome shotgun (WGS) entry which is preliminary data.</text>
</comment>
<organism evidence="5 6">
    <name type="scientific">Trifolium medium</name>
    <dbReference type="NCBI Taxonomy" id="97028"/>
    <lineage>
        <taxon>Eukaryota</taxon>
        <taxon>Viridiplantae</taxon>
        <taxon>Streptophyta</taxon>
        <taxon>Embryophyta</taxon>
        <taxon>Tracheophyta</taxon>
        <taxon>Spermatophyta</taxon>
        <taxon>Magnoliopsida</taxon>
        <taxon>eudicotyledons</taxon>
        <taxon>Gunneridae</taxon>
        <taxon>Pentapetalae</taxon>
        <taxon>rosids</taxon>
        <taxon>fabids</taxon>
        <taxon>Fabales</taxon>
        <taxon>Fabaceae</taxon>
        <taxon>Papilionoideae</taxon>
        <taxon>50 kb inversion clade</taxon>
        <taxon>NPAAA clade</taxon>
        <taxon>Hologalegina</taxon>
        <taxon>IRL clade</taxon>
        <taxon>Trifolieae</taxon>
        <taxon>Trifolium</taxon>
    </lineage>
</organism>
<sequence>DPQRQYFGIWYKRISQRTIVWVANRNTPGQHSTAMLKLNDQGSLVILDGSKGIIWSSNSSRNVVKSVVVQLLDSGNLVVKDANSSGENQDFLWESFDYPSNTFLPGMKLKSNLVSGPYRYLTSWRNSRSC</sequence>
<evidence type="ECO:0000313" key="6">
    <source>
        <dbReference type="Proteomes" id="UP000265520"/>
    </source>
</evidence>
<evidence type="ECO:0000313" key="5">
    <source>
        <dbReference type="EMBL" id="MCI18669.1"/>
    </source>
</evidence>
<feature type="domain" description="Bulb-type lectin" evidence="4">
    <location>
        <begin position="1"/>
        <end position="92"/>
    </location>
</feature>
<dbReference type="PROSITE" id="PS50927">
    <property type="entry name" value="BULB_LECTIN"/>
    <property type="match status" value="1"/>
</dbReference>
<keyword evidence="5" id="KW-0808">Transferase</keyword>
<evidence type="ECO:0000259" key="4">
    <source>
        <dbReference type="PROSITE" id="PS50927"/>
    </source>
</evidence>
<keyword evidence="3" id="KW-0325">Glycoprotein</keyword>
<keyword evidence="1" id="KW-0732">Signal</keyword>
<keyword evidence="5" id="KW-0418">Kinase</keyword>
<dbReference type="PANTHER" id="PTHR32444">
    <property type="entry name" value="BULB-TYPE LECTIN DOMAIN-CONTAINING PROTEIN"/>
    <property type="match status" value="1"/>
</dbReference>
<proteinExistence type="predicted"/>
<dbReference type="CDD" id="cd00028">
    <property type="entry name" value="B_lectin"/>
    <property type="match status" value="1"/>
</dbReference>
<dbReference type="InterPro" id="IPR036426">
    <property type="entry name" value="Bulb-type_lectin_dom_sf"/>
</dbReference>
<evidence type="ECO:0000256" key="3">
    <source>
        <dbReference type="ARBA" id="ARBA00023180"/>
    </source>
</evidence>
<dbReference type="SUPFAM" id="SSF51110">
    <property type="entry name" value="alpha-D-mannose-specific plant lectins"/>
    <property type="match status" value="1"/>
</dbReference>